<comment type="caution">
    <text evidence="1">The sequence shown here is derived from an EMBL/GenBank/DDBJ whole genome shotgun (WGS) entry which is preliminary data.</text>
</comment>
<reference evidence="1 2" key="1">
    <citation type="journal article" date="2013" name="Genome Announc.">
        <title>Genome Sequence of Lactobacillus saerimneri 30a (Formerly Lactobacillus sp. Strain 30a), a Reference Lactic Acid Bacterium Strain Producing Biogenic Amines.</title>
        <authorList>
            <person name="Romano A."/>
            <person name="Trip H."/>
            <person name="Campbell-Sills H."/>
            <person name="Bouchez O."/>
            <person name="Sherman D."/>
            <person name="Lolkema J.S."/>
            <person name="Lucas P.M."/>
        </authorList>
    </citation>
    <scope>NUCLEOTIDE SEQUENCE [LARGE SCALE GENOMIC DNA]</scope>
    <source>
        <strain evidence="1 2">30a</strain>
    </source>
</reference>
<dbReference type="STRING" id="1227363.D271_02329"/>
<dbReference type="Proteomes" id="UP000011912">
    <property type="component" value="Unassembled WGS sequence"/>
</dbReference>
<accession>M5J7Z6</accession>
<organism evidence="1 2">
    <name type="scientific">Ligilactobacillus saerimneri 30a</name>
    <dbReference type="NCBI Taxonomy" id="1227363"/>
    <lineage>
        <taxon>Bacteria</taxon>
        <taxon>Bacillati</taxon>
        <taxon>Bacillota</taxon>
        <taxon>Bacilli</taxon>
        <taxon>Lactobacillales</taxon>
        <taxon>Lactobacillaceae</taxon>
        <taxon>Ligilactobacillus</taxon>
    </lineage>
</organism>
<sequence length="133" mass="15934">MLNSLAYLGFHDIKAIERMTFHEYLLRFEAYQLAQIKRNEELAYQAWLNQQVQATTGSTKHPRPKFRTFKQFFDTDKQIATVRKIFESSEVSENRQVSQEKIFVQRMQEFKRLKKQGKIIPWQKRTQAEKGGF</sequence>
<evidence type="ECO:0000313" key="1">
    <source>
        <dbReference type="EMBL" id="EKW99379.1"/>
    </source>
</evidence>
<evidence type="ECO:0000313" key="2">
    <source>
        <dbReference type="Proteomes" id="UP000011912"/>
    </source>
</evidence>
<gene>
    <name evidence="1" type="ORF">D271_02329</name>
</gene>
<protein>
    <submittedName>
        <fullName evidence="1">Phage protein</fullName>
    </submittedName>
</protein>
<proteinExistence type="predicted"/>
<dbReference type="AlphaFoldDB" id="M5J7Z6"/>
<dbReference type="EMBL" id="ANAG01000007">
    <property type="protein sequence ID" value="EKW99379.1"/>
    <property type="molecule type" value="Genomic_DNA"/>
</dbReference>
<name>M5J7Z6_9LACO</name>
<keyword evidence="2" id="KW-1185">Reference proteome</keyword>
<dbReference type="PATRIC" id="fig|1227363.6.peg.459"/>